<protein>
    <submittedName>
        <fullName evidence="10">DedA family protein</fullName>
    </submittedName>
</protein>
<dbReference type="PANTHER" id="PTHR42709">
    <property type="entry name" value="ALKALINE PHOSPHATASE LIKE PROTEIN"/>
    <property type="match status" value="1"/>
</dbReference>
<dbReference type="EMBL" id="VKHS01000911">
    <property type="protein sequence ID" value="MBB0232396.1"/>
    <property type="molecule type" value="Genomic_DNA"/>
</dbReference>
<feature type="transmembrane region" description="Helical" evidence="8">
    <location>
        <begin position="108"/>
        <end position="133"/>
    </location>
</feature>
<sequence>MEIQAWLATIPPLAVYTLVTVVILIEMLGVPLPGEIILVSGALLASQGVVDPLWVGVCATFGACVGDSLGYLIGRKGGRPLFTRLGRRFPHHFSESNIATAERAFDRWGAWAVFFGRFVALLRIFAGPLAGVLRMPYGKFLAADLPGGVLWAGGTTAVVYYLGVIAQEWLHRFSWIGLLLAVLAGALSTWYIKRRARRATQRLMAAGPADADGAPGTGAPVSIPEGGSTSRPAPVP</sequence>
<dbReference type="PANTHER" id="PTHR42709:SF6">
    <property type="entry name" value="UNDECAPRENYL PHOSPHATE TRANSPORTER A"/>
    <property type="match status" value="1"/>
</dbReference>
<organism evidence="10 11">
    <name type="scientific">Streptomyces calidiresistens</name>
    <dbReference type="NCBI Taxonomy" id="1485586"/>
    <lineage>
        <taxon>Bacteria</taxon>
        <taxon>Bacillati</taxon>
        <taxon>Actinomycetota</taxon>
        <taxon>Actinomycetes</taxon>
        <taxon>Kitasatosporales</taxon>
        <taxon>Streptomycetaceae</taxon>
        <taxon>Streptomyces</taxon>
    </lineage>
</organism>
<feature type="transmembrane region" description="Helical" evidence="8">
    <location>
        <begin position="172"/>
        <end position="192"/>
    </location>
</feature>
<keyword evidence="4 8" id="KW-0812">Transmembrane</keyword>
<dbReference type="Pfam" id="PF09335">
    <property type="entry name" value="VTT_dom"/>
    <property type="match status" value="1"/>
</dbReference>
<keyword evidence="3" id="KW-1003">Cell membrane</keyword>
<evidence type="ECO:0000256" key="2">
    <source>
        <dbReference type="ARBA" id="ARBA00010792"/>
    </source>
</evidence>
<feature type="domain" description="VTT" evidence="9">
    <location>
        <begin position="32"/>
        <end position="159"/>
    </location>
</feature>
<dbReference type="AlphaFoldDB" id="A0A7W3T7Z1"/>
<feature type="transmembrane region" description="Helical" evidence="8">
    <location>
        <begin position="13"/>
        <end position="32"/>
    </location>
</feature>
<evidence type="ECO:0000256" key="8">
    <source>
        <dbReference type="SAM" id="Phobius"/>
    </source>
</evidence>
<gene>
    <name evidence="10" type="ORF">FOE67_23595</name>
</gene>
<dbReference type="Proteomes" id="UP000530234">
    <property type="component" value="Unassembled WGS sequence"/>
</dbReference>
<accession>A0A7W3T7Z1</accession>
<comment type="subcellular location">
    <subcellularLocation>
        <location evidence="1">Cell membrane</location>
        <topology evidence="1">Multi-pass membrane protein</topology>
    </subcellularLocation>
</comment>
<keyword evidence="6 8" id="KW-0472">Membrane</keyword>
<comment type="similarity">
    <text evidence="2">Belongs to the DedA family.</text>
</comment>
<evidence type="ECO:0000256" key="5">
    <source>
        <dbReference type="ARBA" id="ARBA00022989"/>
    </source>
</evidence>
<keyword evidence="5 8" id="KW-1133">Transmembrane helix</keyword>
<feature type="region of interest" description="Disordered" evidence="7">
    <location>
        <begin position="206"/>
        <end position="236"/>
    </location>
</feature>
<keyword evidence="11" id="KW-1185">Reference proteome</keyword>
<evidence type="ECO:0000256" key="1">
    <source>
        <dbReference type="ARBA" id="ARBA00004651"/>
    </source>
</evidence>
<dbReference type="GO" id="GO:0005886">
    <property type="term" value="C:plasma membrane"/>
    <property type="evidence" value="ECO:0007669"/>
    <property type="project" value="UniProtKB-SubCell"/>
</dbReference>
<dbReference type="InterPro" id="IPR032816">
    <property type="entry name" value="VTT_dom"/>
</dbReference>
<evidence type="ECO:0000259" key="9">
    <source>
        <dbReference type="Pfam" id="PF09335"/>
    </source>
</evidence>
<comment type="caution">
    <text evidence="10">The sequence shown here is derived from an EMBL/GenBank/DDBJ whole genome shotgun (WGS) entry which is preliminary data.</text>
</comment>
<evidence type="ECO:0000256" key="4">
    <source>
        <dbReference type="ARBA" id="ARBA00022692"/>
    </source>
</evidence>
<name>A0A7W3T7Z1_9ACTN</name>
<feature type="transmembrane region" description="Helical" evidence="8">
    <location>
        <begin position="53"/>
        <end position="73"/>
    </location>
</feature>
<feature type="non-terminal residue" evidence="10">
    <location>
        <position position="236"/>
    </location>
</feature>
<feature type="compositionally biased region" description="Low complexity" evidence="7">
    <location>
        <begin position="206"/>
        <end position="220"/>
    </location>
</feature>
<feature type="transmembrane region" description="Helical" evidence="8">
    <location>
        <begin position="145"/>
        <end position="166"/>
    </location>
</feature>
<reference evidence="11" key="1">
    <citation type="submission" date="2019-10" db="EMBL/GenBank/DDBJ databases">
        <title>Streptomyces sp. nov., a novel actinobacterium isolated from alkaline environment.</title>
        <authorList>
            <person name="Golinska P."/>
        </authorList>
    </citation>
    <scope>NUCLEOTIDE SEQUENCE [LARGE SCALE GENOMIC DNA]</scope>
    <source>
        <strain evidence="11">DSM 42108</strain>
    </source>
</reference>
<evidence type="ECO:0000256" key="6">
    <source>
        <dbReference type="ARBA" id="ARBA00023136"/>
    </source>
</evidence>
<dbReference type="InterPro" id="IPR051311">
    <property type="entry name" value="DedA_domain"/>
</dbReference>
<evidence type="ECO:0000256" key="7">
    <source>
        <dbReference type="SAM" id="MobiDB-lite"/>
    </source>
</evidence>
<evidence type="ECO:0000313" key="10">
    <source>
        <dbReference type="EMBL" id="MBB0232396.1"/>
    </source>
</evidence>
<feature type="compositionally biased region" description="Polar residues" evidence="7">
    <location>
        <begin position="227"/>
        <end position="236"/>
    </location>
</feature>
<evidence type="ECO:0000256" key="3">
    <source>
        <dbReference type="ARBA" id="ARBA00022475"/>
    </source>
</evidence>
<proteinExistence type="inferred from homology"/>
<evidence type="ECO:0000313" key="11">
    <source>
        <dbReference type="Proteomes" id="UP000530234"/>
    </source>
</evidence>